<dbReference type="RefSeq" id="WP_369272958.1">
    <property type="nucleotide sequence ID" value="NZ_CP163432.1"/>
</dbReference>
<reference evidence="1" key="1">
    <citation type="submission" date="2024-07" db="EMBL/GenBank/DDBJ databases">
        <authorList>
            <person name="Yu S.T."/>
        </authorList>
    </citation>
    <scope>NUCLEOTIDE SEQUENCE</scope>
    <source>
        <strain evidence="1">R11</strain>
    </source>
</reference>
<dbReference type="EMBL" id="CP163432">
    <property type="protein sequence ID" value="XDQ12848.1"/>
    <property type="molecule type" value="Genomic_DNA"/>
</dbReference>
<name>A0AB39N7F2_9ACTN</name>
<gene>
    <name evidence="1" type="ORF">AB5J55_26065</name>
</gene>
<accession>A0AB39N7F2</accession>
<evidence type="ECO:0000313" key="1">
    <source>
        <dbReference type="EMBL" id="XDQ12848.1"/>
    </source>
</evidence>
<organism evidence="1">
    <name type="scientific">Streptomyces sp. R11</name>
    <dbReference type="NCBI Taxonomy" id="3238625"/>
    <lineage>
        <taxon>Bacteria</taxon>
        <taxon>Bacillati</taxon>
        <taxon>Actinomycetota</taxon>
        <taxon>Actinomycetes</taxon>
        <taxon>Kitasatosporales</taxon>
        <taxon>Streptomycetaceae</taxon>
        <taxon>Streptomyces</taxon>
    </lineage>
</organism>
<sequence length="97" mass="10740">MGNSRAYPILRNSRPADTYALAQLMPWQKPTVLLAAELQTAEDVLRMADVRPNAHYEAEGAAFDPERWSHEYRAGYVADGYARVVASVLPGRRHAGG</sequence>
<proteinExistence type="predicted"/>
<protein>
    <submittedName>
        <fullName evidence="1">Uncharacterized protein</fullName>
    </submittedName>
</protein>
<dbReference type="AlphaFoldDB" id="A0AB39N7F2"/>